<dbReference type="Gene3D" id="2.60.40.10">
    <property type="entry name" value="Immunoglobulins"/>
    <property type="match status" value="3"/>
</dbReference>
<dbReference type="PANTHER" id="PTHR13817">
    <property type="entry name" value="TITIN"/>
    <property type="match status" value="1"/>
</dbReference>
<dbReference type="AlphaFoldDB" id="A0AAU3HNR7"/>
<dbReference type="SUPFAM" id="SSF51126">
    <property type="entry name" value="Pectin lyase-like"/>
    <property type="match status" value="1"/>
</dbReference>
<proteinExistence type="predicted"/>
<dbReference type="InterPro" id="IPR050964">
    <property type="entry name" value="Striated_Muscle_Regulatory"/>
</dbReference>
<dbReference type="InterPro" id="IPR011050">
    <property type="entry name" value="Pectin_lyase_fold/virulence"/>
</dbReference>
<keyword evidence="2" id="KW-0378">Hydrolase</keyword>
<feature type="region of interest" description="Disordered" evidence="4">
    <location>
        <begin position="371"/>
        <end position="408"/>
    </location>
</feature>
<evidence type="ECO:0000256" key="1">
    <source>
        <dbReference type="ARBA" id="ARBA00022737"/>
    </source>
</evidence>
<protein>
    <submittedName>
        <fullName evidence="7">Fibronectin type III domain-containing protein</fullName>
    </submittedName>
</protein>
<feature type="domain" description="Fibronectin type-III" evidence="6">
    <location>
        <begin position="291"/>
        <end position="383"/>
    </location>
</feature>
<accession>A0AAU3HNR7</accession>
<dbReference type="InterPro" id="IPR036116">
    <property type="entry name" value="FN3_sf"/>
</dbReference>
<feature type="region of interest" description="Disordered" evidence="4">
    <location>
        <begin position="478"/>
        <end position="497"/>
    </location>
</feature>
<evidence type="ECO:0000256" key="4">
    <source>
        <dbReference type="SAM" id="MobiDB-lite"/>
    </source>
</evidence>
<dbReference type="EMBL" id="CP109546">
    <property type="protein sequence ID" value="WTZ07135.1"/>
    <property type="molecule type" value="Genomic_DNA"/>
</dbReference>
<keyword evidence="5" id="KW-0732">Signal</keyword>
<gene>
    <name evidence="7" type="ORF">OG699_03470</name>
</gene>
<keyword evidence="2" id="KW-0326">Glycosidase</keyword>
<feature type="domain" description="Fibronectin type-III" evidence="6">
    <location>
        <begin position="384"/>
        <end position="478"/>
    </location>
</feature>
<evidence type="ECO:0000259" key="6">
    <source>
        <dbReference type="PROSITE" id="PS50853"/>
    </source>
</evidence>
<evidence type="ECO:0000256" key="5">
    <source>
        <dbReference type="SAM" id="SignalP"/>
    </source>
</evidence>
<dbReference type="GO" id="GO:0000272">
    <property type="term" value="P:polysaccharide catabolic process"/>
    <property type="evidence" value="ECO:0007669"/>
    <property type="project" value="UniProtKB-KW"/>
</dbReference>
<dbReference type="PROSITE" id="PS50853">
    <property type="entry name" value="FN3"/>
    <property type="match status" value="3"/>
</dbReference>
<feature type="signal peptide" evidence="5">
    <location>
        <begin position="1"/>
        <end position="27"/>
    </location>
</feature>
<evidence type="ECO:0000256" key="3">
    <source>
        <dbReference type="ARBA" id="ARBA00023326"/>
    </source>
</evidence>
<dbReference type="InterPro" id="IPR013783">
    <property type="entry name" value="Ig-like_fold"/>
</dbReference>
<dbReference type="Pfam" id="PF00041">
    <property type="entry name" value="fn3"/>
    <property type="match status" value="3"/>
</dbReference>
<feature type="chain" id="PRO_5043996238" evidence="5">
    <location>
        <begin position="28"/>
        <end position="761"/>
    </location>
</feature>
<feature type="compositionally biased region" description="Polar residues" evidence="4">
    <location>
        <begin position="389"/>
        <end position="401"/>
    </location>
</feature>
<feature type="domain" description="Fibronectin type-III" evidence="6">
    <location>
        <begin position="479"/>
        <end position="573"/>
    </location>
</feature>
<dbReference type="InterPro" id="IPR003961">
    <property type="entry name" value="FN3_dom"/>
</dbReference>
<feature type="compositionally biased region" description="Polar residues" evidence="4">
    <location>
        <begin position="487"/>
        <end position="496"/>
    </location>
</feature>
<reference evidence="7" key="1">
    <citation type="submission" date="2022-10" db="EMBL/GenBank/DDBJ databases">
        <title>The complete genomes of actinobacterial strains from the NBC collection.</title>
        <authorList>
            <person name="Joergensen T.S."/>
            <person name="Alvarez Arevalo M."/>
            <person name="Sterndorff E.B."/>
            <person name="Faurdal D."/>
            <person name="Vuksanovic O."/>
            <person name="Mourched A.-S."/>
            <person name="Charusanti P."/>
            <person name="Shaw S."/>
            <person name="Blin K."/>
            <person name="Weber T."/>
        </authorList>
    </citation>
    <scope>NUCLEOTIDE SEQUENCE</scope>
    <source>
        <strain evidence="7">NBC_01393</strain>
    </source>
</reference>
<dbReference type="SMART" id="SM00060">
    <property type="entry name" value="FN3"/>
    <property type="match status" value="3"/>
</dbReference>
<keyword evidence="3" id="KW-0119">Carbohydrate metabolism</keyword>
<dbReference type="CDD" id="cd00063">
    <property type="entry name" value="FN3"/>
    <property type="match status" value="3"/>
</dbReference>
<name>A0AAU3HNR7_9ACTN</name>
<organism evidence="7">
    <name type="scientific">Streptomyces sp. NBC_01393</name>
    <dbReference type="NCBI Taxonomy" id="2903851"/>
    <lineage>
        <taxon>Bacteria</taxon>
        <taxon>Bacillati</taxon>
        <taxon>Actinomycetota</taxon>
        <taxon>Actinomycetes</taxon>
        <taxon>Kitasatosporales</taxon>
        <taxon>Streptomycetaceae</taxon>
        <taxon>Streptomyces</taxon>
    </lineage>
</organism>
<dbReference type="GO" id="GO:0016798">
    <property type="term" value="F:hydrolase activity, acting on glycosyl bonds"/>
    <property type="evidence" value="ECO:0007669"/>
    <property type="project" value="UniProtKB-KW"/>
</dbReference>
<sequence>MRFSTRLITIGVAVSGLAGGLSDVAAAAEGTVVAGGILTQDTTWTAANGPYTVTTPMQIPDGVTLTIEPGTTVKGQGASALFRVLGTVRAAGTSEAPIVLDGGGGNIVDAKNSTSSTYVDVEHAEVRNAYSFWPATGYQQYGHFDLRDSSITNVTEYSYIWYPGQDVHIERNLFSNSGGFSNGGGGGSVYITDNRFATASTTGYWVRNWAAYGAPTQVHGNTFGAPGTPSVEVEANYTSAGLDATGNYWGTTDRSLINAMVTDRNDGLDYNQAIPIDPVLSAPTAATPAGPPSAPRNVFASPSVAPGYVTATWTEPLDNGGSDITSYTITPSCGGTPVSVPADQTTVTLNGMDGGAGCTFAVRARNTVGLSPNGTSNPVNLPTRPAAPTQLSVTPRDSNVDVSWIPGNDGGSPVTEWLVTAQPGDITATVPANTHSAKLTGLTNGTAYTVSVQARNAIGLSAPAVARPATPADITAPAAPTNVTANGSSNQATVSWKNPVDSDLTGVVVMERPGTTAPKSPTDGTAVYRGSGNSAHVTSLKAGSDYSFSVFAYDEVNNYSKPVVAHLSGTALTIKAGTSTVSYGSSITLTSTLISAPTTKVPGQPVLFYVRKKGSTTWTYLGTAKTNTAGTATWTHRPMWKAEYTARFAGSSGRLGAASSVASVTVKANVTADFKATTIRKGASTYLTGSVSPKHAGKKVTLQRYTSGKWVTAASATLSTTSSYRFSVKATSAGTFSYRVYFPGDTDHAASYSLTRKLTVK</sequence>
<dbReference type="SUPFAM" id="SSF49265">
    <property type="entry name" value="Fibronectin type III"/>
    <property type="match status" value="2"/>
</dbReference>
<evidence type="ECO:0000313" key="7">
    <source>
        <dbReference type="EMBL" id="WTZ07135.1"/>
    </source>
</evidence>
<evidence type="ECO:0000256" key="2">
    <source>
        <dbReference type="ARBA" id="ARBA00023295"/>
    </source>
</evidence>
<keyword evidence="1" id="KW-0677">Repeat</keyword>
<dbReference type="PANTHER" id="PTHR13817:SF73">
    <property type="entry name" value="FIBRONECTIN TYPE-III DOMAIN-CONTAINING PROTEIN"/>
    <property type="match status" value="1"/>
</dbReference>
<feature type="compositionally biased region" description="Polar residues" evidence="4">
    <location>
        <begin position="371"/>
        <end position="380"/>
    </location>
</feature>
<keyword evidence="3" id="KW-0624">Polysaccharide degradation</keyword>